<keyword evidence="4" id="KW-1003">Cell membrane</keyword>
<dbReference type="RefSeq" id="WP_243012445.1">
    <property type="nucleotide sequence ID" value="NZ_JALGAR010000003.1"/>
</dbReference>
<feature type="transmembrane region" description="Helical" evidence="8">
    <location>
        <begin position="206"/>
        <end position="226"/>
    </location>
</feature>
<feature type="domain" description="Major facilitator superfamily (MFS) profile" evidence="9">
    <location>
        <begin position="22"/>
        <end position="465"/>
    </location>
</feature>
<organism evidence="10 11">
    <name type="scientific">Cryobacterium zhongshanensis</name>
    <dbReference type="NCBI Taxonomy" id="2928153"/>
    <lineage>
        <taxon>Bacteria</taxon>
        <taxon>Bacillati</taxon>
        <taxon>Actinomycetota</taxon>
        <taxon>Actinomycetes</taxon>
        <taxon>Micrococcales</taxon>
        <taxon>Microbacteriaceae</taxon>
        <taxon>Cryobacterium</taxon>
    </lineage>
</organism>
<dbReference type="AlphaFoldDB" id="A0AA41QZN2"/>
<evidence type="ECO:0000256" key="6">
    <source>
        <dbReference type="ARBA" id="ARBA00022989"/>
    </source>
</evidence>
<comment type="caution">
    <text evidence="10">The sequence shown here is derived from an EMBL/GenBank/DDBJ whole genome shotgun (WGS) entry which is preliminary data.</text>
</comment>
<feature type="transmembrane region" description="Helical" evidence="8">
    <location>
        <begin position="21"/>
        <end position="40"/>
    </location>
</feature>
<keyword evidence="7 8" id="KW-0472">Membrane</keyword>
<dbReference type="Gene3D" id="1.20.1720.10">
    <property type="entry name" value="Multidrug resistance protein D"/>
    <property type="match status" value="1"/>
</dbReference>
<dbReference type="EMBL" id="JALGAR010000003">
    <property type="protein sequence ID" value="MCI4658801.1"/>
    <property type="molecule type" value="Genomic_DNA"/>
</dbReference>
<feature type="transmembrane region" description="Helical" evidence="8">
    <location>
        <begin position="113"/>
        <end position="135"/>
    </location>
</feature>
<accession>A0AA41QZN2</accession>
<comment type="subcellular location">
    <subcellularLocation>
        <location evidence="1">Cell membrane</location>
        <topology evidence="1">Multi-pass membrane protein</topology>
    </subcellularLocation>
</comment>
<keyword evidence="5 8" id="KW-0812">Transmembrane</keyword>
<dbReference type="SUPFAM" id="SSF103473">
    <property type="entry name" value="MFS general substrate transporter"/>
    <property type="match status" value="1"/>
</dbReference>
<dbReference type="GO" id="GO:0005886">
    <property type="term" value="C:plasma membrane"/>
    <property type="evidence" value="ECO:0007669"/>
    <property type="project" value="UniProtKB-SubCell"/>
</dbReference>
<evidence type="ECO:0000256" key="8">
    <source>
        <dbReference type="SAM" id="Phobius"/>
    </source>
</evidence>
<feature type="transmembrane region" description="Helical" evidence="8">
    <location>
        <begin position="147"/>
        <end position="169"/>
    </location>
</feature>
<reference evidence="10" key="1">
    <citation type="submission" date="2022-03" db="EMBL/GenBank/DDBJ databases">
        <title>Cryobacterium sp. nov. strain ZS14-85, isolated from Antarctic soil.</title>
        <authorList>
            <person name="Li J."/>
            <person name="Niu G."/>
        </authorList>
    </citation>
    <scope>NUCLEOTIDE SEQUENCE</scope>
    <source>
        <strain evidence="10">ZS14-85</strain>
    </source>
</reference>
<feature type="transmembrane region" description="Helical" evidence="8">
    <location>
        <begin position="87"/>
        <end position="107"/>
    </location>
</feature>
<evidence type="ECO:0000256" key="3">
    <source>
        <dbReference type="ARBA" id="ARBA00022448"/>
    </source>
</evidence>
<feature type="transmembrane region" description="Helical" evidence="8">
    <location>
        <begin position="277"/>
        <end position="300"/>
    </location>
</feature>
<evidence type="ECO:0000256" key="5">
    <source>
        <dbReference type="ARBA" id="ARBA00022692"/>
    </source>
</evidence>
<sequence>MSTETAPHSAAGPDRARLGAVARYGLLVGPLLSMIDSSIVNVAVPDIGRELNAPLDEVQWVVSGYLLALGVALAVTAYAAKRFGTMRVYTISMILFVLVSAACAVAPDIGSLIAFRAVQGFVGAPLVPLALSILLGKDGIGGGKIPISAALTLFLAPALGPTLGGLLIGAGGWRWIFLVNVPVGIVGLLLLLRVPKHLGAPANASIRFDPVGFTLLAAGLTGALFGATEGSAQGWDEAISYLPLGIGIVLLVLYAFWALHRPNPAVNVQMFRHRNSAIALVLQVLCSVVAFGTVFLLPVFTQSVQGYSAIATGLALLPQGIIMGVGTYAGQKLSGRVSLRVLVVSGFLILAGSSVFLLFLEQGTPLWVTALILSGRAVAIGFVTTPLLIAMLAPLREDELADGNTLFNITQRLGGSIGVSILGSIVAGGATLEATIDAFHFVGAILIGLALIGAGLALWLARGGDAPVPLVSTVAE</sequence>
<dbReference type="Proteomes" id="UP001165341">
    <property type="component" value="Unassembled WGS sequence"/>
</dbReference>
<comment type="similarity">
    <text evidence="2">Belongs to the major facilitator superfamily. EmrB family.</text>
</comment>
<dbReference type="PANTHER" id="PTHR42718">
    <property type="entry name" value="MAJOR FACILITATOR SUPERFAMILY MULTIDRUG TRANSPORTER MFSC"/>
    <property type="match status" value="1"/>
</dbReference>
<evidence type="ECO:0000313" key="10">
    <source>
        <dbReference type="EMBL" id="MCI4658801.1"/>
    </source>
</evidence>
<dbReference type="InterPro" id="IPR004638">
    <property type="entry name" value="EmrB-like"/>
</dbReference>
<feature type="transmembrane region" description="Helical" evidence="8">
    <location>
        <begin position="341"/>
        <end position="360"/>
    </location>
</feature>
<dbReference type="PROSITE" id="PS50850">
    <property type="entry name" value="MFS"/>
    <property type="match status" value="1"/>
</dbReference>
<name>A0AA41QZN2_9MICO</name>
<feature type="transmembrane region" description="Helical" evidence="8">
    <location>
        <begin position="438"/>
        <end position="461"/>
    </location>
</feature>
<feature type="transmembrane region" description="Helical" evidence="8">
    <location>
        <begin position="413"/>
        <end position="432"/>
    </location>
</feature>
<evidence type="ECO:0000256" key="4">
    <source>
        <dbReference type="ARBA" id="ARBA00022475"/>
    </source>
</evidence>
<evidence type="ECO:0000256" key="2">
    <source>
        <dbReference type="ARBA" id="ARBA00008537"/>
    </source>
</evidence>
<dbReference type="InterPro" id="IPR020846">
    <property type="entry name" value="MFS_dom"/>
</dbReference>
<keyword evidence="11" id="KW-1185">Reference proteome</keyword>
<dbReference type="GO" id="GO:0022857">
    <property type="term" value="F:transmembrane transporter activity"/>
    <property type="evidence" value="ECO:0007669"/>
    <property type="project" value="InterPro"/>
</dbReference>
<protein>
    <submittedName>
        <fullName evidence="10">DHA2 family efflux MFS transporter permease subunit</fullName>
    </submittedName>
</protein>
<evidence type="ECO:0000259" key="9">
    <source>
        <dbReference type="PROSITE" id="PS50850"/>
    </source>
</evidence>
<proteinExistence type="inferred from homology"/>
<dbReference type="PANTHER" id="PTHR42718:SF9">
    <property type="entry name" value="MAJOR FACILITATOR SUPERFAMILY MULTIDRUG TRANSPORTER MFSC"/>
    <property type="match status" value="1"/>
</dbReference>
<keyword evidence="6 8" id="KW-1133">Transmembrane helix</keyword>
<evidence type="ECO:0000256" key="1">
    <source>
        <dbReference type="ARBA" id="ARBA00004651"/>
    </source>
</evidence>
<feature type="transmembrane region" description="Helical" evidence="8">
    <location>
        <begin position="238"/>
        <end position="257"/>
    </location>
</feature>
<dbReference type="NCBIfam" id="TIGR00711">
    <property type="entry name" value="efflux_EmrB"/>
    <property type="match status" value="1"/>
</dbReference>
<feature type="transmembrane region" description="Helical" evidence="8">
    <location>
        <begin position="175"/>
        <end position="194"/>
    </location>
</feature>
<dbReference type="InterPro" id="IPR036259">
    <property type="entry name" value="MFS_trans_sf"/>
</dbReference>
<dbReference type="Pfam" id="PF07690">
    <property type="entry name" value="MFS_1"/>
    <property type="match status" value="1"/>
</dbReference>
<feature type="transmembrane region" description="Helical" evidence="8">
    <location>
        <begin position="306"/>
        <end position="329"/>
    </location>
</feature>
<evidence type="ECO:0000313" key="11">
    <source>
        <dbReference type="Proteomes" id="UP001165341"/>
    </source>
</evidence>
<feature type="transmembrane region" description="Helical" evidence="8">
    <location>
        <begin position="60"/>
        <end position="80"/>
    </location>
</feature>
<dbReference type="Gene3D" id="1.20.1250.20">
    <property type="entry name" value="MFS general substrate transporter like domains"/>
    <property type="match status" value="1"/>
</dbReference>
<feature type="transmembrane region" description="Helical" evidence="8">
    <location>
        <begin position="366"/>
        <end position="392"/>
    </location>
</feature>
<gene>
    <name evidence="10" type="ORF">MQH31_13395</name>
</gene>
<keyword evidence="3" id="KW-0813">Transport</keyword>
<dbReference type="InterPro" id="IPR011701">
    <property type="entry name" value="MFS"/>
</dbReference>
<evidence type="ECO:0000256" key="7">
    <source>
        <dbReference type="ARBA" id="ARBA00023136"/>
    </source>
</evidence>